<dbReference type="AlphaFoldDB" id="A0AB34PAU2"/>
<gene>
    <name evidence="1" type="ORF">NC00_06630</name>
</gene>
<dbReference type="Proteomes" id="UP000029879">
    <property type="component" value="Unassembled WGS sequence"/>
</dbReference>
<reference evidence="1 2" key="1">
    <citation type="submission" date="2014-10" db="EMBL/GenBank/DDBJ databases">
        <title>Genome sequence of a Xanthomonas strain that is pathogenic on beans.</title>
        <authorList>
            <person name="Aritua V."/>
            <person name="Sapp M."/>
            <person name="Harrison J."/>
            <person name="Smith J."/>
            <person name="Studholme D."/>
        </authorList>
    </citation>
    <scope>NUCLEOTIDE SEQUENCE [LARGE SCALE GENOMIC DNA]</scope>
    <source>
        <strain evidence="1 2">Nyagatare</strain>
    </source>
</reference>
<comment type="caution">
    <text evidence="1">The sequence shown here is derived from an EMBL/GenBank/DDBJ whole genome shotgun (WGS) entry which is preliminary data.</text>
</comment>
<dbReference type="EMBL" id="JRQI01000021">
    <property type="protein sequence ID" value="KGK58536.1"/>
    <property type="molecule type" value="Genomic_DNA"/>
</dbReference>
<dbReference type="RefSeq" id="WP_047694438.1">
    <property type="nucleotide sequence ID" value="NZ_KN265474.1"/>
</dbReference>
<sequence length="98" mass="10483">MLKLEPAVANALVQLLSQDDAFRELFVKDPIAALARAGHIAEDPDDLKNFVNDCGAVELADKRTIAAARDEINAMLTSGTSQTVPMLEAGFGGTRTLR</sequence>
<proteinExistence type="predicted"/>
<accession>A0AB34PAU2</accession>
<evidence type="ECO:0000313" key="2">
    <source>
        <dbReference type="Proteomes" id="UP000029879"/>
    </source>
</evidence>
<dbReference type="InterPro" id="IPR030976">
    <property type="entry name" value="Mod_pep_NH_fam"/>
</dbReference>
<organism evidence="1 2">
    <name type="scientific">Xanthomonas cannabis pv. phaseoli</name>
    <dbReference type="NCBI Taxonomy" id="1885902"/>
    <lineage>
        <taxon>Bacteria</taxon>
        <taxon>Pseudomonadati</taxon>
        <taxon>Pseudomonadota</taxon>
        <taxon>Gammaproteobacteria</taxon>
        <taxon>Lysobacterales</taxon>
        <taxon>Lysobacteraceae</taxon>
        <taxon>Xanthomonas</taxon>
    </lineage>
</organism>
<dbReference type="NCBIfam" id="TIGR04509">
    <property type="entry name" value="mod_pep_NH_fam"/>
    <property type="match status" value="1"/>
</dbReference>
<protein>
    <submittedName>
        <fullName evidence="1">Uncharacterized protein</fullName>
    </submittedName>
</protein>
<evidence type="ECO:0000313" key="1">
    <source>
        <dbReference type="EMBL" id="KGK58536.1"/>
    </source>
</evidence>
<name>A0AB34PAU2_9XANT</name>